<dbReference type="EMBL" id="JAKKPZ010000063">
    <property type="protein sequence ID" value="KAI1704811.1"/>
    <property type="molecule type" value="Genomic_DNA"/>
</dbReference>
<dbReference type="SUPFAM" id="SSF56112">
    <property type="entry name" value="Protein kinase-like (PK-like)"/>
    <property type="match status" value="1"/>
</dbReference>
<keyword evidence="2" id="KW-0808">Transferase</keyword>
<dbReference type="Gene3D" id="3.40.50.410">
    <property type="entry name" value="von Willebrand factor, type A domain"/>
    <property type="match status" value="1"/>
</dbReference>
<feature type="domain" description="Alpha-type protein kinase" evidence="5">
    <location>
        <begin position="282"/>
        <end position="370"/>
    </location>
</feature>
<dbReference type="Proteomes" id="UP001201812">
    <property type="component" value="Unassembled WGS sequence"/>
</dbReference>
<name>A0AAD4MSK7_9BILA</name>
<dbReference type="InterPro" id="IPR004166">
    <property type="entry name" value="a-kinase_dom"/>
</dbReference>
<dbReference type="InterPro" id="IPR011009">
    <property type="entry name" value="Kinase-like_dom_sf"/>
</dbReference>
<dbReference type="PANTHER" id="PTHR47763:SF4">
    <property type="entry name" value="ALPHA-PROTEIN KINASE VWKA"/>
    <property type="match status" value="1"/>
</dbReference>
<organism evidence="6 7">
    <name type="scientific">Ditylenchus destructor</name>
    <dbReference type="NCBI Taxonomy" id="166010"/>
    <lineage>
        <taxon>Eukaryota</taxon>
        <taxon>Metazoa</taxon>
        <taxon>Ecdysozoa</taxon>
        <taxon>Nematoda</taxon>
        <taxon>Chromadorea</taxon>
        <taxon>Rhabditida</taxon>
        <taxon>Tylenchina</taxon>
        <taxon>Tylenchomorpha</taxon>
        <taxon>Sphaerularioidea</taxon>
        <taxon>Anguinidae</taxon>
        <taxon>Anguininae</taxon>
        <taxon>Ditylenchus</taxon>
    </lineage>
</organism>
<evidence type="ECO:0000256" key="4">
    <source>
        <dbReference type="SAM" id="MobiDB-lite"/>
    </source>
</evidence>
<gene>
    <name evidence="6" type="ORF">DdX_14032</name>
</gene>
<evidence type="ECO:0000313" key="6">
    <source>
        <dbReference type="EMBL" id="KAI1704811.1"/>
    </source>
</evidence>
<evidence type="ECO:0000256" key="1">
    <source>
        <dbReference type="ARBA" id="ARBA00022527"/>
    </source>
</evidence>
<proteinExistence type="predicted"/>
<evidence type="ECO:0000256" key="2">
    <source>
        <dbReference type="ARBA" id="ARBA00022679"/>
    </source>
</evidence>
<dbReference type="Pfam" id="PF02816">
    <property type="entry name" value="Alpha_kinase"/>
    <property type="match status" value="1"/>
</dbReference>
<dbReference type="InterPro" id="IPR036465">
    <property type="entry name" value="vWFA_dom_sf"/>
</dbReference>
<sequence length="378" mass="42439">MKTRKIENTNQQSTVKNESPVRSISEAHFFCAEGPEHPRPPPKPSEVSLAFVGYRDFGDTIQFELLPFTESAEYFRQFSSKIQATGGGHDNGPEDVFGGLEKAISDLSWSDISMCTKVIFHIADHPCHGKIYHTNGYPHRDHYPGGDPNGRTAENLFNSIREKGIQYHFGKITSYTDKMIEMFSAVMGSEIIMYDIKEVDTLTDKVVSSVSIATSVHPSMAAKRAIIKTDKAIPDWSKLTIFTGVFLSYEMPECIDDVIDGMLLTPKNPTKAKVQIANIPFAHGSERKVFYGRDSTNNAPTDIVLKEYIKKNAVRAYESATEMQTIAAYLASRFNVRLLKKAGILYDIKFLKVQVLSIQIKPGENRFMSCKRFYGTDC</sequence>
<reference evidence="6" key="1">
    <citation type="submission" date="2022-01" db="EMBL/GenBank/DDBJ databases">
        <title>Genome Sequence Resource for Two Populations of Ditylenchus destructor, the Migratory Endoparasitic Phytonematode.</title>
        <authorList>
            <person name="Zhang H."/>
            <person name="Lin R."/>
            <person name="Xie B."/>
        </authorList>
    </citation>
    <scope>NUCLEOTIDE SEQUENCE</scope>
    <source>
        <strain evidence="6">BazhouSP</strain>
    </source>
</reference>
<dbReference type="InterPro" id="IPR052969">
    <property type="entry name" value="Thr-specific_kinase-like"/>
</dbReference>
<comment type="caution">
    <text evidence="6">The sequence shown here is derived from an EMBL/GenBank/DDBJ whole genome shotgun (WGS) entry which is preliminary data.</text>
</comment>
<feature type="region of interest" description="Disordered" evidence="4">
    <location>
        <begin position="1"/>
        <end position="21"/>
    </location>
</feature>
<evidence type="ECO:0000313" key="7">
    <source>
        <dbReference type="Proteomes" id="UP001201812"/>
    </source>
</evidence>
<evidence type="ECO:0000259" key="5">
    <source>
        <dbReference type="Pfam" id="PF02816"/>
    </source>
</evidence>
<keyword evidence="1" id="KW-0723">Serine/threonine-protein kinase</keyword>
<keyword evidence="7" id="KW-1185">Reference proteome</keyword>
<feature type="compositionally biased region" description="Polar residues" evidence="4">
    <location>
        <begin position="8"/>
        <end position="21"/>
    </location>
</feature>
<dbReference type="GO" id="GO:0004674">
    <property type="term" value="F:protein serine/threonine kinase activity"/>
    <property type="evidence" value="ECO:0007669"/>
    <property type="project" value="UniProtKB-KW"/>
</dbReference>
<evidence type="ECO:0000256" key="3">
    <source>
        <dbReference type="ARBA" id="ARBA00022777"/>
    </source>
</evidence>
<dbReference type="PANTHER" id="PTHR47763">
    <property type="entry name" value="ALPHA-PROTEIN KINASE VWKA"/>
    <property type="match status" value="1"/>
</dbReference>
<dbReference type="Gene3D" id="3.30.200.20">
    <property type="entry name" value="Phosphorylase Kinase, domain 1"/>
    <property type="match status" value="1"/>
</dbReference>
<dbReference type="GO" id="GO:0005524">
    <property type="term" value="F:ATP binding"/>
    <property type="evidence" value="ECO:0007669"/>
    <property type="project" value="InterPro"/>
</dbReference>
<keyword evidence="3" id="KW-0418">Kinase</keyword>
<accession>A0AAD4MSK7</accession>
<protein>
    <submittedName>
        <fullName evidence="6">Alpha-kinase family domain-containing protein</fullName>
    </submittedName>
</protein>
<dbReference type="AlphaFoldDB" id="A0AAD4MSK7"/>